<dbReference type="RefSeq" id="WP_085544787.1">
    <property type="nucleotide sequence ID" value="NZ_FXBB01000018.1"/>
</dbReference>
<dbReference type="Pfam" id="PF17853">
    <property type="entry name" value="GGDEF_2"/>
    <property type="match status" value="1"/>
</dbReference>
<proteinExistence type="inferred from homology"/>
<evidence type="ECO:0000313" key="5">
    <source>
        <dbReference type="EMBL" id="SMG33146.1"/>
    </source>
</evidence>
<evidence type="ECO:0000259" key="4">
    <source>
        <dbReference type="Pfam" id="PF17853"/>
    </source>
</evidence>
<keyword evidence="6" id="KW-1185">Reference proteome</keyword>
<evidence type="ECO:0000313" key="6">
    <source>
        <dbReference type="Proteomes" id="UP000193355"/>
    </source>
</evidence>
<protein>
    <submittedName>
        <fullName evidence="5">Carbohydrate diacid regulator</fullName>
    </submittedName>
</protein>
<sequence length="404" mass="45391">MLEPIAQELALSIAEVIGYDVLITDVDGIIIGCSDPDRGLGTLNESSRIAARTGRGSVDTEETVKVLKGTRPGVTYPVVDLENRVIGTVAITGDPEKVKPFALVVKRQAELYIRERTVMREVMERERNLQTLISDIYLFKPRINDPDLVSNRAEQFGYDPGMSYSALAFEIRRVPGYRDTVGRDRLLLRLKEAFGGARSIVGAMKLDLYVAFVPMSGRESMERDFYLSLEQKCLWLDEQFASMGMAGTVGIGTLGRGIDGLARSCKEARLALRIGRRTSASSSLHPIWKYRVEEVLFSSPRVVMDQMSKRELSPLEDRGDREDLCHTLVAWCESGFNVTKTGELLHVHRTTVNYRLEKLSSLLRVDMRDFREMSRIYWALIMERLNRDGQRSGGGDYAPGEPLG</sequence>
<dbReference type="Proteomes" id="UP000193355">
    <property type="component" value="Unassembled WGS sequence"/>
</dbReference>
<dbReference type="PANTHER" id="PTHR33744">
    <property type="entry name" value="CARBOHYDRATE DIACID REGULATOR"/>
    <property type="match status" value="1"/>
</dbReference>
<dbReference type="InterPro" id="IPR051448">
    <property type="entry name" value="CdaR-like_regulators"/>
</dbReference>
<feature type="domain" description="PucR C-terminal helix-turn-helix" evidence="3">
    <location>
        <begin position="324"/>
        <end position="381"/>
    </location>
</feature>
<comment type="similarity">
    <text evidence="1">Belongs to the CdaR family.</text>
</comment>
<name>A0A1X7JYC8_9BACT</name>
<feature type="domain" description="Putative sugar diacid recognition" evidence="2">
    <location>
        <begin position="4"/>
        <end position="135"/>
    </location>
</feature>
<organism evidence="5 6">
    <name type="scientific">Dethiosulfovibrio salsuginis</name>
    <dbReference type="NCBI Taxonomy" id="561720"/>
    <lineage>
        <taxon>Bacteria</taxon>
        <taxon>Thermotogati</taxon>
        <taxon>Synergistota</taxon>
        <taxon>Synergistia</taxon>
        <taxon>Synergistales</taxon>
        <taxon>Dethiosulfovibrionaceae</taxon>
        <taxon>Dethiosulfovibrio</taxon>
    </lineage>
</organism>
<dbReference type="Gene3D" id="1.10.10.2840">
    <property type="entry name" value="PucR C-terminal helix-turn-helix domain"/>
    <property type="match status" value="1"/>
</dbReference>
<dbReference type="Pfam" id="PF05651">
    <property type="entry name" value="Diacid_rec"/>
    <property type="match status" value="1"/>
</dbReference>
<dbReference type="Pfam" id="PF13556">
    <property type="entry name" value="HTH_30"/>
    <property type="match status" value="1"/>
</dbReference>
<evidence type="ECO:0000259" key="3">
    <source>
        <dbReference type="Pfam" id="PF13556"/>
    </source>
</evidence>
<evidence type="ECO:0000259" key="2">
    <source>
        <dbReference type="Pfam" id="PF05651"/>
    </source>
</evidence>
<dbReference type="InterPro" id="IPR025736">
    <property type="entry name" value="PucR_C-HTH_dom"/>
</dbReference>
<dbReference type="EMBL" id="FXBB01000018">
    <property type="protein sequence ID" value="SMG33146.1"/>
    <property type="molecule type" value="Genomic_DNA"/>
</dbReference>
<dbReference type="InterPro" id="IPR041522">
    <property type="entry name" value="CdaR_GGDEF"/>
</dbReference>
<dbReference type="OrthoDB" id="9792148at2"/>
<accession>A0A1X7JYC8</accession>
<evidence type="ECO:0000256" key="1">
    <source>
        <dbReference type="ARBA" id="ARBA00006754"/>
    </source>
</evidence>
<feature type="domain" description="CdaR GGDEF-like" evidence="4">
    <location>
        <begin position="147"/>
        <end position="274"/>
    </location>
</feature>
<dbReference type="InterPro" id="IPR042070">
    <property type="entry name" value="PucR_C-HTH_sf"/>
</dbReference>
<reference evidence="6" key="1">
    <citation type="submission" date="2017-04" db="EMBL/GenBank/DDBJ databases">
        <authorList>
            <person name="Varghese N."/>
            <person name="Submissions S."/>
        </authorList>
    </citation>
    <scope>NUCLEOTIDE SEQUENCE [LARGE SCALE GENOMIC DNA]</scope>
    <source>
        <strain evidence="6">USBA 82</strain>
    </source>
</reference>
<dbReference type="InterPro" id="IPR008599">
    <property type="entry name" value="Diacid_rec"/>
</dbReference>
<dbReference type="STRING" id="561720.SAMN06275492_11817"/>
<dbReference type="PANTHER" id="PTHR33744:SF15">
    <property type="entry name" value="CARBOHYDRATE DIACID REGULATOR"/>
    <property type="match status" value="1"/>
</dbReference>
<gene>
    <name evidence="5" type="ORF">SAMN06275492_11817</name>
</gene>
<dbReference type="AlphaFoldDB" id="A0A1X7JYC8"/>